<evidence type="ECO:0000256" key="2">
    <source>
        <dbReference type="ARBA" id="ARBA00004718"/>
    </source>
</evidence>
<evidence type="ECO:0000256" key="8">
    <source>
        <dbReference type="ARBA" id="ARBA00022786"/>
    </source>
</evidence>
<name>A0A7I8VQX9_9ANNE</name>
<dbReference type="SUPFAM" id="SSF57850">
    <property type="entry name" value="RING/U-box"/>
    <property type="match status" value="1"/>
</dbReference>
<dbReference type="GO" id="GO:0008270">
    <property type="term" value="F:zinc ion binding"/>
    <property type="evidence" value="ECO:0007669"/>
    <property type="project" value="UniProtKB-KW"/>
</dbReference>
<dbReference type="Gene3D" id="1.20.920.10">
    <property type="entry name" value="Bromodomain-like"/>
    <property type="match status" value="1"/>
</dbReference>
<evidence type="ECO:0000256" key="13">
    <source>
        <dbReference type="ARBA" id="ARBA00032533"/>
    </source>
</evidence>
<dbReference type="Pfam" id="PF11789">
    <property type="entry name" value="zf-Nse"/>
    <property type="match status" value="1"/>
</dbReference>
<keyword evidence="8" id="KW-0833">Ubl conjugation pathway</keyword>
<dbReference type="GO" id="GO:0030915">
    <property type="term" value="C:Smc5-Smc6 complex"/>
    <property type="evidence" value="ECO:0007669"/>
    <property type="project" value="InterPro"/>
</dbReference>
<dbReference type="EMBL" id="CAJFCJ010000009">
    <property type="protein sequence ID" value="CAD5118646.1"/>
    <property type="molecule type" value="Genomic_DNA"/>
</dbReference>
<evidence type="ECO:0000256" key="12">
    <source>
        <dbReference type="ARBA" id="ARBA00031731"/>
    </source>
</evidence>
<keyword evidence="5" id="KW-0808">Transferase</keyword>
<dbReference type="InterPro" id="IPR013083">
    <property type="entry name" value="Znf_RING/FYVE/PHD"/>
</dbReference>
<feature type="domain" description="SP-RING-type" evidence="15">
    <location>
        <begin position="462"/>
        <end position="546"/>
    </location>
</feature>
<evidence type="ECO:0000313" key="17">
    <source>
        <dbReference type="Proteomes" id="UP000549394"/>
    </source>
</evidence>
<keyword evidence="17" id="KW-1185">Reference proteome</keyword>
<dbReference type="GO" id="GO:0000724">
    <property type="term" value="P:double-strand break repair via homologous recombination"/>
    <property type="evidence" value="ECO:0007669"/>
    <property type="project" value="InterPro"/>
</dbReference>
<comment type="subcellular location">
    <subcellularLocation>
        <location evidence="1">Nucleus</location>
    </subcellularLocation>
</comment>
<dbReference type="CDD" id="cd16651">
    <property type="entry name" value="SPL-RING_NSE2"/>
    <property type="match status" value="1"/>
</dbReference>
<dbReference type="Gene3D" id="3.30.40.10">
    <property type="entry name" value="Zinc/RING finger domain, C3HC4 (zinc finger)"/>
    <property type="match status" value="1"/>
</dbReference>
<protein>
    <recommendedName>
        <fullName evidence="4">E3 SUMO-protein ligase NSE2</fullName>
    </recommendedName>
    <alternativeName>
        <fullName evidence="12">E3 SUMO-protein transferase NSE2</fullName>
    </alternativeName>
    <alternativeName>
        <fullName evidence="13">Non-structural maintenance of chromosomes element 2 homolog</fullName>
    </alternativeName>
</protein>
<accession>A0A7I8VQX9</accession>
<sequence>MNDYSVKWKESCVKLLEVMLRLDDTAYFRGRYKAKTAAQVKFCDYLSHQGMQCEPSLFEIKKKIIYGDYVHPLQVGQDVRALLNHAISFFSPSDQDGIAASRTLYFFEKEFQKILTNQSRDENPRKRIRTNQPSTSVEIQTLPTSHEGSGIMLGCKGGEDQTNKVSQNVNSCRLHIKEMWLGSQILSSSVKIFDKQVSFRVKKQTSPDIYQYDLDAEDIVKIVFHSCSNSTGVLLFYVMPNAIREMKASLSDNHINSSVITLVLHRLDVQSKILLQGYIHQLCQRSPFASMFEEVDKNTIQNLLKKSLHPSHIERFNKFFPILSLASTISSTRVAPSTMITTVVENPVTQMKSAGPGPSTSTASFACKNEQYVNAAEILDEILNLSSSYSSPVSGTETNVNPSFSTNINPISSVLAYNPNQPVQSTNFQQFPNQSQVQNDLIGPIFNEGSQNTDFESKGDNEDEDVIVASEKVSLKCPITQVVMKEAMLNKKCKHSYDLNGITSYLNARKGKATQCPVSGCTNENIEMNDLLPNVRLQNMINRNRSEPNRSVFTL</sequence>
<evidence type="ECO:0000256" key="9">
    <source>
        <dbReference type="ARBA" id="ARBA00022833"/>
    </source>
</evidence>
<evidence type="ECO:0000259" key="15">
    <source>
        <dbReference type="PROSITE" id="PS51044"/>
    </source>
</evidence>
<dbReference type="AlphaFoldDB" id="A0A7I8VQX9"/>
<dbReference type="InterPro" id="IPR036427">
    <property type="entry name" value="Bromodomain-like_sf"/>
</dbReference>
<comment type="pathway">
    <text evidence="2">Protein modification; protein sumoylation.</text>
</comment>
<organism evidence="16 17">
    <name type="scientific">Dimorphilus gyrociliatus</name>
    <dbReference type="NCBI Taxonomy" id="2664684"/>
    <lineage>
        <taxon>Eukaryota</taxon>
        <taxon>Metazoa</taxon>
        <taxon>Spiralia</taxon>
        <taxon>Lophotrochozoa</taxon>
        <taxon>Annelida</taxon>
        <taxon>Polychaeta</taxon>
        <taxon>Polychaeta incertae sedis</taxon>
        <taxon>Dinophilidae</taxon>
        <taxon>Dimorphilus</taxon>
    </lineage>
</organism>
<evidence type="ECO:0000256" key="7">
    <source>
        <dbReference type="ARBA" id="ARBA00022771"/>
    </source>
</evidence>
<dbReference type="PANTHER" id="PTHR21330">
    <property type="entry name" value="E3 SUMO-PROTEIN LIGASE NSE2"/>
    <property type="match status" value="1"/>
</dbReference>
<evidence type="ECO:0000256" key="6">
    <source>
        <dbReference type="ARBA" id="ARBA00022723"/>
    </source>
</evidence>
<keyword evidence="9" id="KW-0862">Zinc</keyword>
<keyword evidence="10" id="KW-0103">Bromodomain</keyword>
<dbReference type="InterPro" id="IPR004181">
    <property type="entry name" value="Znf_MIZ"/>
</dbReference>
<keyword evidence="6" id="KW-0479">Metal-binding</keyword>
<evidence type="ECO:0000256" key="3">
    <source>
        <dbReference type="ARBA" id="ARBA00008212"/>
    </source>
</evidence>
<evidence type="ECO:0000256" key="1">
    <source>
        <dbReference type="ARBA" id="ARBA00004123"/>
    </source>
</evidence>
<dbReference type="UniPathway" id="UPA00886"/>
<keyword evidence="11" id="KW-0539">Nucleus</keyword>
<comment type="similarity">
    <text evidence="3">Belongs to the NSE2 family.</text>
</comment>
<dbReference type="SUPFAM" id="SSF47370">
    <property type="entry name" value="Bromodomain"/>
    <property type="match status" value="1"/>
</dbReference>
<dbReference type="GO" id="GO:0016925">
    <property type="term" value="P:protein sumoylation"/>
    <property type="evidence" value="ECO:0007669"/>
    <property type="project" value="UniProtKB-UniPathway"/>
</dbReference>
<comment type="caution">
    <text evidence="16">The sequence shown here is derived from an EMBL/GenBank/DDBJ whole genome shotgun (WGS) entry which is preliminary data.</text>
</comment>
<dbReference type="OrthoDB" id="26899at2759"/>
<dbReference type="GO" id="GO:0061665">
    <property type="term" value="F:SUMO ligase activity"/>
    <property type="evidence" value="ECO:0007669"/>
    <property type="project" value="TreeGrafter"/>
</dbReference>
<gene>
    <name evidence="16" type="ORF">DGYR_LOCUS6987</name>
</gene>
<evidence type="ECO:0000256" key="14">
    <source>
        <dbReference type="PROSITE-ProRule" id="PRU00452"/>
    </source>
</evidence>
<evidence type="ECO:0000256" key="10">
    <source>
        <dbReference type="ARBA" id="ARBA00023117"/>
    </source>
</evidence>
<proteinExistence type="inferred from homology"/>
<evidence type="ECO:0000313" key="16">
    <source>
        <dbReference type="EMBL" id="CAD5118646.1"/>
    </source>
</evidence>
<dbReference type="GO" id="GO:0005634">
    <property type="term" value="C:nucleus"/>
    <property type="evidence" value="ECO:0007669"/>
    <property type="project" value="UniProtKB-SubCell"/>
</dbReference>
<evidence type="ECO:0000256" key="4">
    <source>
        <dbReference type="ARBA" id="ARBA00020923"/>
    </source>
</evidence>
<dbReference type="InterPro" id="IPR026846">
    <property type="entry name" value="Nse2(Mms21)"/>
</dbReference>
<reference evidence="16 17" key="1">
    <citation type="submission" date="2020-08" db="EMBL/GenBank/DDBJ databases">
        <authorList>
            <person name="Hejnol A."/>
        </authorList>
    </citation>
    <scope>NUCLEOTIDE SEQUENCE [LARGE SCALE GENOMIC DNA]</scope>
</reference>
<dbReference type="Proteomes" id="UP000549394">
    <property type="component" value="Unassembled WGS sequence"/>
</dbReference>
<dbReference type="PROSITE" id="PS51044">
    <property type="entry name" value="ZF_SP_RING"/>
    <property type="match status" value="1"/>
</dbReference>
<evidence type="ECO:0000256" key="11">
    <source>
        <dbReference type="ARBA" id="ARBA00023242"/>
    </source>
</evidence>
<dbReference type="PANTHER" id="PTHR21330:SF1">
    <property type="entry name" value="E3 SUMO-PROTEIN LIGASE NSE2"/>
    <property type="match status" value="1"/>
</dbReference>
<keyword evidence="7 14" id="KW-0863">Zinc-finger</keyword>
<evidence type="ECO:0000256" key="5">
    <source>
        <dbReference type="ARBA" id="ARBA00022679"/>
    </source>
</evidence>